<dbReference type="InterPro" id="IPR036390">
    <property type="entry name" value="WH_DNA-bd_sf"/>
</dbReference>
<evidence type="ECO:0000313" key="5">
    <source>
        <dbReference type="Proteomes" id="UP000886607"/>
    </source>
</evidence>
<dbReference type="AlphaFoldDB" id="A0AAN4RJI0"/>
<reference evidence="3" key="2">
    <citation type="journal article" date="2020" name="Int. Dairy J.">
        <title>Lactic acid bacterial diversity in Brie cheese focusing on salt concentration and pH of isolation medium and characterisation of halophilic and alkaliphilic lactic acid bacterial isolates.</title>
        <authorList>
            <person name="Unno R."/>
            <person name="Matsutani M."/>
            <person name="Suzuki T."/>
            <person name="Kodama K."/>
            <person name="Matsushita H."/>
            <person name="Yamasato K."/>
            <person name="Koizumi Y."/>
            <person name="Ishikawa M."/>
        </authorList>
    </citation>
    <scope>NUCLEOTIDE SEQUENCE</scope>
    <source>
        <strain evidence="3">7C1</strain>
        <strain evidence="2">8C4</strain>
    </source>
</reference>
<dbReference type="GO" id="GO:0003677">
    <property type="term" value="F:DNA binding"/>
    <property type="evidence" value="ECO:0007669"/>
    <property type="project" value="InterPro"/>
</dbReference>
<dbReference type="SUPFAM" id="SSF46785">
    <property type="entry name" value="Winged helix' DNA-binding domain"/>
    <property type="match status" value="1"/>
</dbReference>
<gene>
    <name evidence="2" type="ORF">TK11N_06580</name>
    <name evidence="3" type="ORF">TK2N_06960</name>
</gene>
<accession>A0AAN4RJI0</accession>
<feature type="domain" description="HTH iclR-type" evidence="1">
    <location>
        <begin position="12"/>
        <end position="57"/>
    </location>
</feature>
<proteinExistence type="predicted"/>
<dbReference type="InterPro" id="IPR005471">
    <property type="entry name" value="Tscrpt_reg_IclR_N"/>
</dbReference>
<keyword evidence="5" id="KW-1185">Reference proteome</keyword>
<evidence type="ECO:0000259" key="1">
    <source>
        <dbReference type="Pfam" id="PF09339"/>
    </source>
</evidence>
<name>A0AAN4RJI0_9ENTE</name>
<organism evidence="3 4">
    <name type="scientific">Tetragenococcus koreensis</name>
    <dbReference type="NCBI Taxonomy" id="290335"/>
    <lineage>
        <taxon>Bacteria</taxon>
        <taxon>Bacillati</taxon>
        <taxon>Bacillota</taxon>
        <taxon>Bacilli</taxon>
        <taxon>Lactobacillales</taxon>
        <taxon>Enterococcaceae</taxon>
        <taxon>Tetragenococcus</taxon>
    </lineage>
</organism>
<dbReference type="InterPro" id="IPR036388">
    <property type="entry name" value="WH-like_DNA-bd_sf"/>
</dbReference>
<dbReference type="Gene3D" id="1.10.10.10">
    <property type="entry name" value="Winged helix-like DNA-binding domain superfamily/Winged helix DNA-binding domain"/>
    <property type="match status" value="1"/>
</dbReference>
<sequence length="125" mass="14432">MKKTKKINNRDLDVLEVLWSCKEALTANDIADISDISKNTVLPVLKNLLNQGYIKVDEVVLTGKTLTRKYLPAVDKEEFILKHYDINIDNLLNHFLSKEDDPEVIPKIEDLINKKKNDLKNEDNK</sequence>
<dbReference type="RefSeq" id="WP_202583615.1">
    <property type="nucleotide sequence ID" value="NZ_BKBO01000007.1"/>
</dbReference>
<evidence type="ECO:0000313" key="2">
    <source>
        <dbReference type="EMBL" id="GEQ48806.1"/>
    </source>
</evidence>
<dbReference type="Pfam" id="PF09339">
    <property type="entry name" value="HTH_IclR"/>
    <property type="match status" value="1"/>
</dbReference>
<dbReference type="EMBL" id="BKBO01000007">
    <property type="protein sequence ID" value="GEQ48806.1"/>
    <property type="molecule type" value="Genomic_DNA"/>
</dbReference>
<dbReference type="Proteomes" id="UP000886607">
    <property type="component" value="Unassembled WGS sequence"/>
</dbReference>
<evidence type="ECO:0000313" key="4">
    <source>
        <dbReference type="Proteomes" id="UP000886597"/>
    </source>
</evidence>
<protein>
    <recommendedName>
        <fullName evidence="1">HTH iclR-type domain-containing protein</fullName>
    </recommendedName>
</protein>
<evidence type="ECO:0000313" key="3">
    <source>
        <dbReference type="EMBL" id="GEQ53852.1"/>
    </source>
</evidence>
<reference evidence="3" key="1">
    <citation type="submission" date="2019-08" db="EMBL/GenBank/DDBJ databases">
        <authorList>
            <person name="Ishikawa M."/>
            <person name="Suzuki T."/>
            <person name="Matsutani M."/>
        </authorList>
    </citation>
    <scope>NUCLEOTIDE SEQUENCE</scope>
    <source>
        <strain evidence="3">7C1</strain>
        <strain evidence="2">8C4</strain>
    </source>
</reference>
<comment type="caution">
    <text evidence="3">The sequence shown here is derived from an EMBL/GenBank/DDBJ whole genome shotgun (WGS) entry which is preliminary data.</text>
</comment>
<dbReference type="EMBL" id="BKBQ01000008">
    <property type="protein sequence ID" value="GEQ53852.1"/>
    <property type="molecule type" value="Genomic_DNA"/>
</dbReference>
<dbReference type="GO" id="GO:0006355">
    <property type="term" value="P:regulation of DNA-templated transcription"/>
    <property type="evidence" value="ECO:0007669"/>
    <property type="project" value="InterPro"/>
</dbReference>
<dbReference type="Proteomes" id="UP000886597">
    <property type="component" value="Unassembled WGS sequence"/>
</dbReference>